<evidence type="ECO:0000313" key="2">
    <source>
        <dbReference type="EMBL" id="AWH91207.1"/>
    </source>
</evidence>
<gene>
    <name evidence="2" type="ORF">A6035_02395</name>
</gene>
<feature type="region of interest" description="Disordered" evidence="1">
    <location>
        <begin position="1"/>
        <end position="33"/>
    </location>
</feature>
<proteinExistence type="predicted"/>
<reference evidence="2 3" key="1">
    <citation type="submission" date="2016-04" db="EMBL/GenBank/DDBJ databases">
        <title>Complete genome sequence of Dietzia lutea YIM 80766T, a strain isolated from desert soil in Egypt.</title>
        <authorList>
            <person name="Zhao J."/>
            <person name="Hu B."/>
            <person name="Geng S."/>
            <person name="Nie Y."/>
            <person name="Tang Y."/>
        </authorList>
    </citation>
    <scope>NUCLEOTIDE SEQUENCE [LARGE SCALE GENOMIC DNA]</scope>
    <source>
        <strain evidence="2 3">YIM 80766</strain>
    </source>
</reference>
<organism evidence="2 3">
    <name type="scientific">Dietzia lutea</name>
    <dbReference type="NCBI Taxonomy" id="546160"/>
    <lineage>
        <taxon>Bacteria</taxon>
        <taxon>Bacillati</taxon>
        <taxon>Actinomycetota</taxon>
        <taxon>Actinomycetes</taxon>
        <taxon>Mycobacteriales</taxon>
        <taxon>Dietziaceae</taxon>
        <taxon>Dietzia</taxon>
    </lineage>
</organism>
<dbReference type="Proteomes" id="UP000244928">
    <property type="component" value="Chromosome"/>
</dbReference>
<dbReference type="InterPro" id="IPR009737">
    <property type="entry name" value="Aim32/Apd1-like"/>
</dbReference>
<dbReference type="Pfam" id="PF06999">
    <property type="entry name" value="Suc_Fer-like"/>
    <property type="match status" value="1"/>
</dbReference>
<keyword evidence="3" id="KW-1185">Reference proteome</keyword>
<feature type="compositionally biased region" description="Low complexity" evidence="1">
    <location>
        <begin position="127"/>
        <end position="156"/>
    </location>
</feature>
<feature type="region of interest" description="Disordered" evidence="1">
    <location>
        <begin position="121"/>
        <end position="160"/>
    </location>
</feature>
<dbReference type="CDD" id="cd03062">
    <property type="entry name" value="TRX_Fd_Sucrase"/>
    <property type="match status" value="1"/>
</dbReference>
<protein>
    <submittedName>
        <fullName evidence="2">Sucrase ferredoxin</fullName>
    </submittedName>
</protein>
<sequence>MSETDRASGSEPDGWEPCSDSSLRRGDSLEGSGSRGMRWLMLELAGPWGHSALLESPSLLSADLGRQIARRAQAADVRVAAIRRPGRRRHPDERRWRWALADSRPGREAVRWGEADGPAGYLEIPLDDTATNPAAPTAGADPTDPAAPGPTAASTPTGPPEPLVAVCAHGRHDQCCAVRGRRATARIAERYPDATWECSHLGGDRFAATMIVLPHGLYYGRVDLAEDPAGLVDRYLEGRVDPRHLRGRSSLPAVVQVAQHHARELVGDDRIDALAPLDVVESDGRAEVILDGPRGQIEVRLRETWSEPIFTMCQARRPGPVREWELLGIREG</sequence>
<name>A0A2S1R4K2_9ACTN</name>
<evidence type="ECO:0000256" key="1">
    <source>
        <dbReference type="SAM" id="MobiDB-lite"/>
    </source>
</evidence>
<evidence type="ECO:0000313" key="3">
    <source>
        <dbReference type="Proteomes" id="UP000244928"/>
    </source>
</evidence>
<dbReference type="InterPro" id="IPR036249">
    <property type="entry name" value="Thioredoxin-like_sf"/>
</dbReference>
<dbReference type="EMBL" id="CP015449">
    <property type="protein sequence ID" value="AWH91207.1"/>
    <property type="molecule type" value="Genomic_DNA"/>
</dbReference>
<accession>A0A2S1R4K2</accession>
<dbReference type="AlphaFoldDB" id="A0A2S1R4K2"/>
<dbReference type="SUPFAM" id="SSF52833">
    <property type="entry name" value="Thioredoxin-like"/>
    <property type="match status" value="1"/>
</dbReference>
<dbReference type="KEGG" id="dlu:A6035_02395"/>